<proteinExistence type="predicted"/>
<feature type="compositionally biased region" description="Polar residues" evidence="1">
    <location>
        <begin position="92"/>
        <end position="101"/>
    </location>
</feature>
<evidence type="ECO:0000313" key="3">
    <source>
        <dbReference type="Proteomes" id="UP000007801"/>
    </source>
</evidence>
<feature type="region of interest" description="Disordered" evidence="1">
    <location>
        <begin position="90"/>
        <end position="109"/>
    </location>
</feature>
<evidence type="ECO:0000256" key="1">
    <source>
        <dbReference type="SAM" id="MobiDB-lite"/>
    </source>
</evidence>
<feature type="compositionally biased region" description="Polar residues" evidence="1">
    <location>
        <begin position="26"/>
        <end position="46"/>
    </location>
</feature>
<organism evidence="2 3">
    <name type="scientific">Drosophila ananassae</name>
    <name type="common">Fruit fly</name>
    <dbReference type="NCBI Taxonomy" id="7217"/>
    <lineage>
        <taxon>Eukaryota</taxon>
        <taxon>Metazoa</taxon>
        <taxon>Ecdysozoa</taxon>
        <taxon>Arthropoda</taxon>
        <taxon>Hexapoda</taxon>
        <taxon>Insecta</taxon>
        <taxon>Pterygota</taxon>
        <taxon>Neoptera</taxon>
        <taxon>Endopterygota</taxon>
        <taxon>Diptera</taxon>
        <taxon>Brachycera</taxon>
        <taxon>Muscomorpha</taxon>
        <taxon>Ephydroidea</taxon>
        <taxon>Drosophilidae</taxon>
        <taxon>Drosophila</taxon>
        <taxon>Sophophora</taxon>
    </lineage>
</organism>
<dbReference type="AlphaFoldDB" id="A0A0P8Y506"/>
<feature type="region of interest" description="Disordered" evidence="1">
    <location>
        <begin position="1"/>
        <end position="83"/>
    </location>
</feature>
<sequence length="109" mass="12056">MGGEESVVVWHTRRWSGGGQPGAGAEQTNNNKYQHTPKQQLKYQRQSTSTSSDSGRVRSRSTSSSSSSRGSGIRDPQKNPKLKQISLVNKADQMSTHFATKQQHKLSQK</sequence>
<keyword evidence="3" id="KW-1185">Reference proteome</keyword>
<protein>
    <submittedName>
        <fullName evidence="2">Uncharacterized protein</fullName>
    </submittedName>
</protein>
<reference evidence="2 3" key="1">
    <citation type="journal article" date="2007" name="Nature">
        <title>Evolution of genes and genomes on the Drosophila phylogeny.</title>
        <authorList>
            <consortium name="Drosophila 12 Genomes Consortium"/>
            <person name="Clark A.G."/>
            <person name="Eisen M.B."/>
            <person name="Smith D.R."/>
            <person name="Bergman C.M."/>
            <person name="Oliver B."/>
            <person name="Markow T.A."/>
            <person name="Kaufman T.C."/>
            <person name="Kellis M."/>
            <person name="Gelbart W."/>
            <person name="Iyer V.N."/>
            <person name="Pollard D.A."/>
            <person name="Sackton T.B."/>
            <person name="Larracuente A.M."/>
            <person name="Singh N.D."/>
            <person name="Abad J.P."/>
            <person name="Abt D.N."/>
            <person name="Adryan B."/>
            <person name="Aguade M."/>
            <person name="Akashi H."/>
            <person name="Anderson W.W."/>
            <person name="Aquadro C.F."/>
            <person name="Ardell D.H."/>
            <person name="Arguello R."/>
            <person name="Artieri C.G."/>
            <person name="Barbash D.A."/>
            <person name="Barker D."/>
            <person name="Barsanti P."/>
            <person name="Batterham P."/>
            <person name="Batzoglou S."/>
            <person name="Begun D."/>
            <person name="Bhutkar A."/>
            <person name="Blanco E."/>
            <person name="Bosak S.A."/>
            <person name="Bradley R.K."/>
            <person name="Brand A.D."/>
            <person name="Brent M.R."/>
            <person name="Brooks A.N."/>
            <person name="Brown R.H."/>
            <person name="Butlin R.K."/>
            <person name="Caggese C."/>
            <person name="Calvi B.R."/>
            <person name="Bernardo de Carvalho A."/>
            <person name="Caspi A."/>
            <person name="Castrezana S."/>
            <person name="Celniker S.E."/>
            <person name="Chang J.L."/>
            <person name="Chapple C."/>
            <person name="Chatterji S."/>
            <person name="Chinwalla A."/>
            <person name="Civetta A."/>
            <person name="Clifton S.W."/>
            <person name="Comeron J.M."/>
            <person name="Costello J.C."/>
            <person name="Coyne J.A."/>
            <person name="Daub J."/>
            <person name="David R.G."/>
            <person name="Delcher A.L."/>
            <person name="Delehaunty K."/>
            <person name="Do C.B."/>
            <person name="Ebling H."/>
            <person name="Edwards K."/>
            <person name="Eickbush T."/>
            <person name="Evans J.D."/>
            <person name="Filipski A."/>
            <person name="Findeiss S."/>
            <person name="Freyhult E."/>
            <person name="Fulton L."/>
            <person name="Fulton R."/>
            <person name="Garcia A.C."/>
            <person name="Gardiner A."/>
            <person name="Garfield D.A."/>
            <person name="Garvin B.E."/>
            <person name="Gibson G."/>
            <person name="Gilbert D."/>
            <person name="Gnerre S."/>
            <person name="Godfrey J."/>
            <person name="Good R."/>
            <person name="Gotea V."/>
            <person name="Gravely B."/>
            <person name="Greenberg A.J."/>
            <person name="Griffiths-Jones S."/>
            <person name="Gross S."/>
            <person name="Guigo R."/>
            <person name="Gustafson E.A."/>
            <person name="Haerty W."/>
            <person name="Hahn M.W."/>
            <person name="Halligan D.L."/>
            <person name="Halpern A.L."/>
            <person name="Halter G.M."/>
            <person name="Han M.V."/>
            <person name="Heger A."/>
            <person name="Hillier L."/>
            <person name="Hinrichs A.S."/>
            <person name="Holmes I."/>
            <person name="Hoskins R.A."/>
            <person name="Hubisz M.J."/>
            <person name="Hultmark D."/>
            <person name="Huntley M.A."/>
            <person name="Jaffe D.B."/>
            <person name="Jagadeeshan S."/>
            <person name="Jeck W.R."/>
            <person name="Johnson J."/>
            <person name="Jones C.D."/>
            <person name="Jordan W.C."/>
            <person name="Karpen G.H."/>
            <person name="Kataoka E."/>
            <person name="Keightley P.D."/>
            <person name="Kheradpour P."/>
            <person name="Kirkness E.F."/>
            <person name="Koerich L.B."/>
            <person name="Kristiansen K."/>
            <person name="Kudrna D."/>
            <person name="Kulathinal R.J."/>
            <person name="Kumar S."/>
            <person name="Kwok R."/>
            <person name="Lander E."/>
            <person name="Langley C.H."/>
            <person name="Lapoint R."/>
            <person name="Lazzaro B.P."/>
            <person name="Lee S.J."/>
            <person name="Levesque L."/>
            <person name="Li R."/>
            <person name="Lin C.F."/>
            <person name="Lin M.F."/>
            <person name="Lindblad-Toh K."/>
            <person name="Llopart A."/>
            <person name="Long M."/>
            <person name="Low L."/>
            <person name="Lozovsky E."/>
            <person name="Lu J."/>
            <person name="Luo M."/>
            <person name="Machado C.A."/>
            <person name="Makalowski W."/>
            <person name="Marzo M."/>
            <person name="Matsuda M."/>
            <person name="Matzkin L."/>
            <person name="McAllister B."/>
            <person name="McBride C.S."/>
            <person name="McKernan B."/>
            <person name="McKernan K."/>
            <person name="Mendez-Lago M."/>
            <person name="Minx P."/>
            <person name="Mollenhauer M.U."/>
            <person name="Montooth K."/>
            <person name="Mount S.M."/>
            <person name="Mu X."/>
            <person name="Myers E."/>
            <person name="Negre B."/>
            <person name="Newfeld S."/>
            <person name="Nielsen R."/>
            <person name="Noor M.A."/>
            <person name="O'Grady P."/>
            <person name="Pachter L."/>
            <person name="Papaceit M."/>
            <person name="Parisi M.J."/>
            <person name="Parisi M."/>
            <person name="Parts L."/>
            <person name="Pedersen J.S."/>
            <person name="Pesole G."/>
            <person name="Phillippy A.M."/>
            <person name="Ponting C.P."/>
            <person name="Pop M."/>
            <person name="Porcelli D."/>
            <person name="Powell J.R."/>
            <person name="Prohaska S."/>
            <person name="Pruitt K."/>
            <person name="Puig M."/>
            <person name="Quesneville H."/>
            <person name="Ram K.R."/>
            <person name="Rand D."/>
            <person name="Rasmussen M.D."/>
            <person name="Reed L.K."/>
            <person name="Reenan R."/>
            <person name="Reily A."/>
            <person name="Remington K.A."/>
            <person name="Rieger T.T."/>
            <person name="Ritchie M.G."/>
            <person name="Robin C."/>
            <person name="Rogers Y.H."/>
            <person name="Rohde C."/>
            <person name="Rozas J."/>
            <person name="Rubenfield M.J."/>
            <person name="Ruiz A."/>
            <person name="Russo S."/>
            <person name="Salzberg S.L."/>
            <person name="Sanchez-Gracia A."/>
            <person name="Saranga D.J."/>
            <person name="Sato H."/>
            <person name="Schaeffer S.W."/>
            <person name="Schatz M.C."/>
            <person name="Schlenke T."/>
            <person name="Schwartz R."/>
            <person name="Segarra C."/>
            <person name="Singh R.S."/>
            <person name="Sirot L."/>
            <person name="Sirota M."/>
            <person name="Sisneros N.B."/>
            <person name="Smith C.D."/>
            <person name="Smith T.F."/>
            <person name="Spieth J."/>
            <person name="Stage D.E."/>
            <person name="Stark A."/>
            <person name="Stephan W."/>
            <person name="Strausberg R.L."/>
            <person name="Strempel S."/>
            <person name="Sturgill D."/>
            <person name="Sutton G."/>
            <person name="Sutton G.G."/>
            <person name="Tao W."/>
            <person name="Teichmann S."/>
            <person name="Tobari Y.N."/>
            <person name="Tomimura Y."/>
            <person name="Tsolas J.M."/>
            <person name="Valente V.L."/>
            <person name="Venter E."/>
            <person name="Venter J.C."/>
            <person name="Vicario S."/>
            <person name="Vieira F.G."/>
            <person name="Vilella A.J."/>
            <person name="Villasante A."/>
            <person name="Walenz B."/>
            <person name="Wang J."/>
            <person name="Wasserman M."/>
            <person name="Watts T."/>
            <person name="Wilson D."/>
            <person name="Wilson R.K."/>
            <person name="Wing R.A."/>
            <person name="Wolfner M.F."/>
            <person name="Wong A."/>
            <person name="Wong G.K."/>
            <person name="Wu C.I."/>
            <person name="Wu G."/>
            <person name="Yamamoto D."/>
            <person name="Yang H.P."/>
            <person name="Yang S.P."/>
            <person name="Yorke J.A."/>
            <person name="Yoshida K."/>
            <person name="Zdobnov E."/>
            <person name="Zhang P."/>
            <person name="Zhang Y."/>
            <person name="Zimin A.V."/>
            <person name="Baldwin J."/>
            <person name="Abdouelleil A."/>
            <person name="Abdulkadir J."/>
            <person name="Abebe A."/>
            <person name="Abera B."/>
            <person name="Abreu J."/>
            <person name="Acer S.C."/>
            <person name="Aftuck L."/>
            <person name="Alexander A."/>
            <person name="An P."/>
            <person name="Anderson E."/>
            <person name="Anderson S."/>
            <person name="Arachi H."/>
            <person name="Azer M."/>
            <person name="Bachantsang P."/>
            <person name="Barry A."/>
            <person name="Bayul T."/>
            <person name="Berlin A."/>
            <person name="Bessette D."/>
            <person name="Bloom T."/>
            <person name="Blye J."/>
            <person name="Boguslavskiy L."/>
            <person name="Bonnet C."/>
            <person name="Boukhgalter B."/>
            <person name="Bourzgui I."/>
            <person name="Brown A."/>
            <person name="Cahill P."/>
            <person name="Channer S."/>
            <person name="Cheshatsang Y."/>
            <person name="Chuda L."/>
            <person name="Citroen M."/>
            <person name="Collymore A."/>
            <person name="Cooke P."/>
            <person name="Costello M."/>
            <person name="D'Aco K."/>
            <person name="Daza R."/>
            <person name="De Haan G."/>
            <person name="DeGray S."/>
            <person name="DeMaso C."/>
            <person name="Dhargay N."/>
            <person name="Dooley K."/>
            <person name="Dooley E."/>
            <person name="Doricent M."/>
            <person name="Dorje P."/>
            <person name="Dorjee K."/>
            <person name="Dupes A."/>
            <person name="Elong R."/>
            <person name="Falk J."/>
            <person name="Farina A."/>
            <person name="Faro S."/>
            <person name="Ferguson D."/>
            <person name="Fisher S."/>
            <person name="Foley C.D."/>
            <person name="Franke A."/>
            <person name="Friedrich D."/>
            <person name="Gadbois L."/>
            <person name="Gearin G."/>
            <person name="Gearin C.R."/>
            <person name="Giannoukos G."/>
            <person name="Goode T."/>
            <person name="Graham J."/>
            <person name="Grandbois E."/>
            <person name="Grewal S."/>
            <person name="Gyaltsen K."/>
            <person name="Hafez N."/>
            <person name="Hagos B."/>
            <person name="Hall J."/>
            <person name="Henson C."/>
            <person name="Hollinger A."/>
            <person name="Honan T."/>
            <person name="Huard M.D."/>
            <person name="Hughes L."/>
            <person name="Hurhula B."/>
            <person name="Husby M.E."/>
            <person name="Kamat A."/>
            <person name="Kanga B."/>
            <person name="Kashin S."/>
            <person name="Khazanovich D."/>
            <person name="Kisner P."/>
            <person name="Lance K."/>
            <person name="Lara M."/>
            <person name="Lee W."/>
            <person name="Lennon N."/>
            <person name="Letendre F."/>
            <person name="LeVine R."/>
            <person name="Lipovsky A."/>
            <person name="Liu X."/>
            <person name="Liu J."/>
            <person name="Liu S."/>
            <person name="Lokyitsang T."/>
            <person name="Lokyitsang Y."/>
            <person name="Lubonja R."/>
            <person name="Lui A."/>
            <person name="MacDonald P."/>
            <person name="Magnisalis V."/>
            <person name="Maru K."/>
            <person name="Matthews C."/>
            <person name="McCusker W."/>
            <person name="McDonough S."/>
            <person name="Mehta T."/>
            <person name="Meldrim J."/>
            <person name="Meneus L."/>
            <person name="Mihai O."/>
            <person name="Mihalev A."/>
            <person name="Mihova T."/>
            <person name="Mittelman R."/>
            <person name="Mlenga V."/>
            <person name="Montmayeur A."/>
            <person name="Mulrain L."/>
            <person name="Navidi A."/>
            <person name="Naylor J."/>
            <person name="Negash T."/>
            <person name="Nguyen T."/>
            <person name="Nguyen N."/>
            <person name="Nicol R."/>
            <person name="Norbu C."/>
            <person name="Norbu N."/>
            <person name="Novod N."/>
            <person name="O'Neill B."/>
            <person name="Osman S."/>
            <person name="Markiewicz E."/>
            <person name="Oyono O.L."/>
            <person name="Patti C."/>
            <person name="Phunkhang P."/>
            <person name="Pierre F."/>
            <person name="Priest M."/>
            <person name="Raghuraman S."/>
            <person name="Rege F."/>
            <person name="Reyes R."/>
            <person name="Rise C."/>
            <person name="Rogov P."/>
            <person name="Ross K."/>
            <person name="Ryan E."/>
            <person name="Settipalli S."/>
            <person name="Shea T."/>
            <person name="Sherpa N."/>
            <person name="Shi L."/>
            <person name="Shih D."/>
            <person name="Sparrow T."/>
            <person name="Spaulding J."/>
            <person name="Stalker J."/>
            <person name="Stange-Thomann N."/>
            <person name="Stavropoulos S."/>
            <person name="Stone C."/>
            <person name="Strader C."/>
            <person name="Tesfaye S."/>
            <person name="Thomson T."/>
            <person name="Thoulutsang Y."/>
            <person name="Thoulutsang D."/>
            <person name="Topham K."/>
            <person name="Topping I."/>
            <person name="Tsamla T."/>
            <person name="Vassiliev H."/>
            <person name="Vo A."/>
            <person name="Wangchuk T."/>
            <person name="Wangdi T."/>
            <person name="Weiand M."/>
            <person name="Wilkinson J."/>
            <person name="Wilson A."/>
            <person name="Yadav S."/>
            <person name="Young G."/>
            <person name="Yu Q."/>
            <person name="Zembek L."/>
            <person name="Zhong D."/>
            <person name="Zimmer A."/>
            <person name="Zwirko Z."/>
            <person name="Jaffe D.B."/>
            <person name="Alvarez P."/>
            <person name="Brockman W."/>
            <person name="Butler J."/>
            <person name="Chin C."/>
            <person name="Gnerre S."/>
            <person name="Grabherr M."/>
            <person name="Kleber M."/>
            <person name="Mauceli E."/>
            <person name="MacCallum I."/>
        </authorList>
    </citation>
    <scope>NUCLEOTIDE SEQUENCE [LARGE SCALE GENOMIC DNA]</scope>
    <source>
        <strain evidence="3">Tucson 14024-0371.13</strain>
    </source>
</reference>
<feature type="compositionally biased region" description="Low complexity" evidence="1">
    <location>
        <begin position="47"/>
        <end position="71"/>
    </location>
</feature>
<dbReference type="Proteomes" id="UP000007801">
    <property type="component" value="Unassembled WGS sequence"/>
</dbReference>
<dbReference type="InParanoid" id="A0A0P8Y506"/>
<name>A0A0P8Y506_DROAN</name>
<accession>A0A0P8Y506</accession>
<gene>
    <name evidence="2" type="primary">Dana\GF27049</name>
    <name evidence="2" type="ORF">GF27049</name>
</gene>
<evidence type="ECO:0000313" key="2">
    <source>
        <dbReference type="EMBL" id="KPU81649.1"/>
    </source>
</evidence>
<dbReference type="EMBL" id="CH902621">
    <property type="protein sequence ID" value="KPU81649.1"/>
    <property type="molecule type" value="Genomic_DNA"/>
</dbReference>